<feature type="domain" description="Plastid lipid-associated protein/fibrillin conserved" evidence="3">
    <location>
        <begin position="165"/>
        <end position="198"/>
    </location>
</feature>
<evidence type="ECO:0000256" key="2">
    <source>
        <dbReference type="ARBA" id="ARBA00022640"/>
    </source>
</evidence>
<keyword evidence="2" id="KW-0934">Plastid</keyword>
<accession>A0AAX4P3Y5</accession>
<comment type="subcellular location">
    <subcellularLocation>
        <location evidence="1">Plastid</location>
    </subcellularLocation>
</comment>
<feature type="domain" description="Plastid lipid-associated protein/fibrillin conserved" evidence="3">
    <location>
        <begin position="37"/>
        <end position="135"/>
    </location>
</feature>
<evidence type="ECO:0000256" key="1">
    <source>
        <dbReference type="ARBA" id="ARBA00004474"/>
    </source>
</evidence>
<protein>
    <submittedName>
        <fullName evidence="4">Plastid lipid-associated fibrillin</fullName>
    </submittedName>
</protein>
<dbReference type="GO" id="GO:0009536">
    <property type="term" value="C:plastid"/>
    <property type="evidence" value="ECO:0007669"/>
    <property type="project" value="UniProtKB-SubCell"/>
</dbReference>
<sequence length="208" mass="22383">MASRAGFLCRGAGARRSVSVGAARRVKASTPSQRAEGKARLLSAIAPLERGLLAGDEEQKEVERLATSLERINPTKDPLGSDLANGKWKLVYTTSGVILGKDRSPVLRPSGPIYQTIDAVSGKARNQETTPAFNGVDADLTPDPANPTANVKVQFKTFKIFGLIPIKAPDTARGELEFTYLDQEMRICRGDKGNLFVLLMEDASARLG</sequence>
<reference evidence="4 5" key="1">
    <citation type="submission" date="2024-03" db="EMBL/GenBank/DDBJ databases">
        <title>Complete genome sequence of the green alga Chloropicon roscoffensis RCC1871.</title>
        <authorList>
            <person name="Lemieux C."/>
            <person name="Pombert J.-F."/>
            <person name="Otis C."/>
            <person name="Turmel M."/>
        </authorList>
    </citation>
    <scope>NUCLEOTIDE SEQUENCE [LARGE SCALE GENOMIC DNA]</scope>
    <source>
        <strain evidence="4 5">RCC1871</strain>
    </source>
</reference>
<evidence type="ECO:0000313" key="4">
    <source>
        <dbReference type="EMBL" id="WZN60810.1"/>
    </source>
</evidence>
<dbReference type="InterPro" id="IPR006843">
    <property type="entry name" value="PAP/fibrillin_dom"/>
</dbReference>
<dbReference type="EMBL" id="CP151503">
    <property type="protein sequence ID" value="WZN60810.1"/>
    <property type="molecule type" value="Genomic_DNA"/>
</dbReference>
<proteinExistence type="predicted"/>
<gene>
    <name evidence="4" type="ORF">HKI87_03g23440</name>
</gene>
<evidence type="ECO:0000313" key="5">
    <source>
        <dbReference type="Proteomes" id="UP001472866"/>
    </source>
</evidence>
<organism evidence="4 5">
    <name type="scientific">Chloropicon roscoffensis</name>
    <dbReference type="NCBI Taxonomy" id="1461544"/>
    <lineage>
        <taxon>Eukaryota</taxon>
        <taxon>Viridiplantae</taxon>
        <taxon>Chlorophyta</taxon>
        <taxon>Chloropicophyceae</taxon>
        <taxon>Chloropicales</taxon>
        <taxon>Chloropicaceae</taxon>
        <taxon>Chloropicon</taxon>
    </lineage>
</organism>
<dbReference type="Pfam" id="PF04755">
    <property type="entry name" value="PAP_fibrillin"/>
    <property type="match status" value="2"/>
</dbReference>
<evidence type="ECO:0000259" key="3">
    <source>
        <dbReference type="Pfam" id="PF04755"/>
    </source>
</evidence>
<dbReference type="PANTHER" id="PTHR31906">
    <property type="entry name" value="PLASTID-LIPID-ASSOCIATED PROTEIN 4, CHLOROPLASTIC-RELATED"/>
    <property type="match status" value="1"/>
</dbReference>
<dbReference type="AlphaFoldDB" id="A0AAX4P3Y5"/>
<name>A0AAX4P3Y5_9CHLO</name>
<dbReference type="InterPro" id="IPR039633">
    <property type="entry name" value="PAP"/>
</dbReference>
<dbReference type="Proteomes" id="UP001472866">
    <property type="component" value="Chromosome 03"/>
</dbReference>
<keyword evidence="5" id="KW-1185">Reference proteome</keyword>